<gene>
    <name evidence="2" type="ORF">D1222_06805</name>
</gene>
<sequence length="265" mass="28623">MGNSGMLRKNAKAGVSIICLLATIGLGACDNSESGQQSAAPAPRNSQPFAVMQERAADLGAYKEWIASSLDTCLNYLSADNPEPFISDPANSNLEPAEFDTSQLRNAFTLRTRVAVIGGSTPFAQHVEEIMVQPEVLDFSDTAQQLASADSAPVQFAFGDKSCASLYADGSDRAQITVPENAIYDWLENKDRSFDAGRLFICGAHEGQNFEVFRTGFRLREAGRCGPLHGMLKSFEFGGDTYSITYAASETDSASPHSTLFLLRH</sequence>
<organism evidence="2 3">
    <name type="scientific">Henriciella algicola</name>
    <dbReference type="NCBI Taxonomy" id="1608422"/>
    <lineage>
        <taxon>Bacteria</taxon>
        <taxon>Pseudomonadati</taxon>
        <taxon>Pseudomonadota</taxon>
        <taxon>Alphaproteobacteria</taxon>
        <taxon>Hyphomonadales</taxon>
        <taxon>Hyphomonadaceae</taxon>
        <taxon>Henriciella</taxon>
    </lineage>
</organism>
<dbReference type="RefSeq" id="WP_119453432.1">
    <property type="nucleotide sequence ID" value="NZ_QWGA01000003.1"/>
</dbReference>
<feature type="chain" id="PRO_5017237645" evidence="1">
    <location>
        <begin position="29"/>
        <end position="265"/>
    </location>
</feature>
<keyword evidence="1" id="KW-0732">Signal</keyword>
<comment type="caution">
    <text evidence="2">The sequence shown here is derived from an EMBL/GenBank/DDBJ whole genome shotgun (WGS) entry which is preliminary data.</text>
</comment>
<reference evidence="2 3" key="1">
    <citation type="submission" date="2018-08" db="EMBL/GenBank/DDBJ databases">
        <title>Henriciella mobilis sp. nov., isolated from seawater.</title>
        <authorList>
            <person name="Cheng H."/>
            <person name="Wu Y.-H."/>
            <person name="Xu X.-W."/>
            <person name="Guo L.-L."/>
        </authorList>
    </citation>
    <scope>NUCLEOTIDE SEQUENCE [LARGE SCALE GENOMIC DNA]</scope>
    <source>
        <strain evidence="2 3">CCUG67844</strain>
    </source>
</reference>
<accession>A0A399RNH2</accession>
<feature type="signal peptide" evidence="1">
    <location>
        <begin position="1"/>
        <end position="28"/>
    </location>
</feature>
<dbReference type="EMBL" id="QWGA01000003">
    <property type="protein sequence ID" value="RIJ31943.1"/>
    <property type="molecule type" value="Genomic_DNA"/>
</dbReference>
<evidence type="ECO:0000313" key="2">
    <source>
        <dbReference type="EMBL" id="RIJ31943.1"/>
    </source>
</evidence>
<dbReference type="Proteomes" id="UP000265845">
    <property type="component" value="Unassembled WGS sequence"/>
</dbReference>
<keyword evidence="3" id="KW-1185">Reference proteome</keyword>
<proteinExistence type="predicted"/>
<evidence type="ECO:0000313" key="3">
    <source>
        <dbReference type="Proteomes" id="UP000265845"/>
    </source>
</evidence>
<evidence type="ECO:0000256" key="1">
    <source>
        <dbReference type="SAM" id="SignalP"/>
    </source>
</evidence>
<protein>
    <submittedName>
        <fullName evidence="2">Uncharacterized protein</fullName>
    </submittedName>
</protein>
<dbReference type="AlphaFoldDB" id="A0A399RNH2"/>
<name>A0A399RNH2_9PROT</name>